<dbReference type="Proteomes" id="UP000265520">
    <property type="component" value="Unassembled WGS sequence"/>
</dbReference>
<organism evidence="1 2">
    <name type="scientific">Trifolium medium</name>
    <dbReference type="NCBI Taxonomy" id="97028"/>
    <lineage>
        <taxon>Eukaryota</taxon>
        <taxon>Viridiplantae</taxon>
        <taxon>Streptophyta</taxon>
        <taxon>Embryophyta</taxon>
        <taxon>Tracheophyta</taxon>
        <taxon>Spermatophyta</taxon>
        <taxon>Magnoliopsida</taxon>
        <taxon>eudicotyledons</taxon>
        <taxon>Gunneridae</taxon>
        <taxon>Pentapetalae</taxon>
        <taxon>rosids</taxon>
        <taxon>fabids</taxon>
        <taxon>Fabales</taxon>
        <taxon>Fabaceae</taxon>
        <taxon>Papilionoideae</taxon>
        <taxon>50 kb inversion clade</taxon>
        <taxon>NPAAA clade</taxon>
        <taxon>Hologalegina</taxon>
        <taxon>IRL clade</taxon>
        <taxon>Trifolieae</taxon>
        <taxon>Trifolium</taxon>
    </lineage>
</organism>
<feature type="non-terminal residue" evidence="1">
    <location>
        <position position="1"/>
    </location>
</feature>
<reference evidence="1 2" key="1">
    <citation type="journal article" date="2018" name="Front. Plant Sci.">
        <title>Red Clover (Trifolium pratense) and Zigzag Clover (T. medium) - A Picture of Genomic Similarities and Differences.</title>
        <authorList>
            <person name="Dluhosova J."/>
            <person name="Istvanek J."/>
            <person name="Nedelnik J."/>
            <person name="Repkova J."/>
        </authorList>
    </citation>
    <scope>NUCLEOTIDE SEQUENCE [LARGE SCALE GENOMIC DNA]</scope>
    <source>
        <strain evidence="2">cv. 10/8</strain>
        <tissue evidence="1">Leaf</tissue>
    </source>
</reference>
<proteinExistence type="predicted"/>
<protein>
    <submittedName>
        <fullName evidence="1">Uncharacterized protein</fullName>
    </submittedName>
</protein>
<dbReference type="EMBL" id="LXQA010409046">
    <property type="protein sequence ID" value="MCI49943.1"/>
    <property type="molecule type" value="Genomic_DNA"/>
</dbReference>
<evidence type="ECO:0000313" key="1">
    <source>
        <dbReference type="EMBL" id="MCI49943.1"/>
    </source>
</evidence>
<name>A0A392SM31_9FABA</name>
<keyword evidence="2" id="KW-1185">Reference proteome</keyword>
<comment type="caution">
    <text evidence="1">The sequence shown here is derived from an EMBL/GenBank/DDBJ whole genome shotgun (WGS) entry which is preliminary data.</text>
</comment>
<evidence type="ECO:0000313" key="2">
    <source>
        <dbReference type="Proteomes" id="UP000265520"/>
    </source>
</evidence>
<accession>A0A392SM31</accession>
<sequence>IQSQVVRRVTFVLRTTTQPCSDIWRLFLHLPPPSSPVLGLRFVAVAVLSSSPVLGLRFAV</sequence>
<dbReference type="AlphaFoldDB" id="A0A392SM31"/>